<dbReference type="Gene3D" id="3.40.190.10">
    <property type="entry name" value="Periplasmic binding protein-like II"/>
    <property type="match status" value="1"/>
</dbReference>
<accession>A0A3D9V8E6</accession>
<dbReference type="CDD" id="cd08492">
    <property type="entry name" value="PBP2_NikA_DppA_OppA_like_15"/>
    <property type="match status" value="1"/>
</dbReference>
<sequence>MRTLRSTLAGVSAAVLAAALTSCASQQGSVAAGPNAASASGPVEGGTLRMSISAEPGCLDAHAISATQQALLGRILYDTVTTLDRDGNIAPYLAESWDISPDGTTYTFHLRKGVTFSDGTPWNAEAFQVNLEHMRDPATKSPLAAAYIAPYESSRIIDEYTLEVHLAYPYTPFLYNLAQSWLGMNSPKAIKESPETLCDHPIASGPFVLESYRHNQSITYVRRKDYTWGPSWLRHQGSAHVDRIEITVVAEPVVRFNSLVSGQYDITEAAPPQNATAIQANPDLVYENLVRAGNPWILHFNTSRPPFDDIRVRRAFVAAVNTEAVTRSIGFGTYHVKDNYLATPTKYYDKSTEGLLRHDPALANRLLDEAGWTGRDSEGYRTKDGKRLVAYAPTAEGSSVTPELVQIQGEVRKVGIDLRIQQLPQAQLTERRYAGDYDALGGVWHTNTPDVLFIRYHSSEITGRRIGQNAAYLSDPTLDDLLRRAREAPDGEEAARLYAAAQHRLIELVPGLPVHENHSQWAYHRYVKGIEIDTSHPIPVFTGAWIEG</sequence>
<dbReference type="GO" id="GO:0015833">
    <property type="term" value="P:peptide transport"/>
    <property type="evidence" value="ECO:0007669"/>
    <property type="project" value="TreeGrafter"/>
</dbReference>
<evidence type="ECO:0000313" key="3">
    <source>
        <dbReference type="EMBL" id="REF38068.1"/>
    </source>
</evidence>
<dbReference type="GO" id="GO:0043190">
    <property type="term" value="C:ATP-binding cassette (ABC) transporter complex"/>
    <property type="evidence" value="ECO:0007669"/>
    <property type="project" value="InterPro"/>
</dbReference>
<gene>
    <name evidence="3" type="ORF">DFJ64_3538</name>
</gene>
<keyword evidence="1" id="KW-0732">Signal</keyword>
<proteinExistence type="predicted"/>
<evidence type="ECO:0000256" key="1">
    <source>
        <dbReference type="SAM" id="SignalP"/>
    </source>
</evidence>
<dbReference type="PIRSF" id="PIRSF002741">
    <property type="entry name" value="MppA"/>
    <property type="match status" value="1"/>
</dbReference>
<evidence type="ECO:0000313" key="4">
    <source>
        <dbReference type="Proteomes" id="UP000256485"/>
    </source>
</evidence>
<dbReference type="GO" id="GO:0042597">
    <property type="term" value="C:periplasmic space"/>
    <property type="evidence" value="ECO:0007669"/>
    <property type="project" value="UniProtKB-ARBA"/>
</dbReference>
<organism evidence="3 4">
    <name type="scientific">Thermasporomyces composti</name>
    <dbReference type="NCBI Taxonomy" id="696763"/>
    <lineage>
        <taxon>Bacteria</taxon>
        <taxon>Bacillati</taxon>
        <taxon>Actinomycetota</taxon>
        <taxon>Actinomycetes</taxon>
        <taxon>Propionibacteriales</taxon>
        <taxon>Nocardioidaceae</taxon>
        <taxon>Thermasporomyces</taxon>
    </lineage>
</organism>
<dbReference type="InterPro" id="IPR030678">
    <property type="entry name" value="Peptide/Ni-bd"/>
</dbReference>
<dbReference type="Pfam" id="PF00496">
    <property type="entry name" value="SBP_bac_5"/>
    <property type="match status" value="1"/>
</dbReference>
<dbReference type="RefSeq" id="WP_115851421.1">
    <property type="nucleotide sequence ID" value="NZ_QTUC01000001.1"/>
</dbReference>
<protein>
    <submittedName>
        <fullName evidence="3">Peptide/nickel transport system substrate-binding protein</fullName>
    </submittedName>
</protein>
<feature type="chain" id="PRO_5038705847" evidence="1">
    <location>
        <begin position="25"/>
        <end position="548"/>
    </location>
</feature>
<keyword evidence="4" id="KW-1185">Reference proteome</keyword>
<dbReference type="PROSITE" id="PS51257">
    <property type="entry name" value="PROKAR_LIPOPROTEIN"/>
    <property type="match status" value="1"/>
</dbReference>
<dbReference type="SUPFAM" id="SSF53850">
    <property type="entry name" value="Periplasmic binding protein-like II"/>
    <property type="match status" value="1"/>
</dbReference>
<dbReference type="EMBL" id="QTUC01000001">
    <property type="protein sequence ID" value="REF38068.1"/>
    <property type="molecule type" value="Genomic_DNA"/>
</dbReference>
<feature type="signal peptide" evidence="1">
    <location>
        <begin position="1"/>
        <end position="24"/>
    </location>
</feature>
<dbReference type="GO" id="GO:1904680">
    <property type="term" value="F:peptide transmembrane transporter activity"/>
    <property type="evidence" value="ECO:0007669"/>
    <property type="project" value="TreeGrafter"/>
</dbReference>
<name>A0A3D9V8E6_THECX</name>
<dbReference type="Proteomes" id="UP000256485">
    <property type="component" value="Unassembled WGS sequence"/>
</dbReference>
<dbReference type="InterPro" id="IPR000914">
    <property type="entry name" value="SBP_5_dom"/>
</dbReference>
<feature type="domain" description="Solute-binding protein family 5" evidence="2">
    <location>
        <begin position="89"/>
        <end position="453"/>
    </location>
</feature>
<dbReference type="AlphaFoldDB" id="A0A3D9V8E6"/>
<dbReference type="OrthoDB" id="9796817at2"/>
<reference evidence="3 4" key="1">
    <citation type="submission" date="2018-08" db="EMBL/GenBank/DDBJ databases">
        <title>Sequencing the genomes of 1000 actinobacteria strains.</title>
        <authorList>
            <person name="Klenk H.-P."/>
        </authorList>
    </citation>
    <scope>NUCLEOTIDE SEQUENCE [LARGE SCALE GENOMIC DNA]</scope>
    <source>
        <strain evidence="3 4">DSM 22891</strain>
    </source>
</reference>
<comment type="caution">
    <text evidence="3">The sequence shown here is derived from an EMBL/GenBank/DDBJ whole genome shotgun (WGS) entry which is preliminary data.</text>
</comment>
<evidence type="ECO:0000259" key="2">
    <source>
        <dbReference type="Pfam" id="PF00496"/>
    </source>
</evidence>
<dbReference type="InterPro" id="IPR039424">
    <property type="entry name" value="SBP_5"/>
</dbReference>
<dbReference type="Gene3D" id="3.10.105.10">
    <property type="entry name" value="Dipeptide-binding Protein, Domain 3"/>
    <property type="match status" value="1"/>
</dbReference>
<dbReference type="PANTHER" id="PTHR30290">
    <property type="entry name" value="PERIPLASMIC BINDING COMPONENT OF ABC TRANSPORTER"/>
    <property type="match status" value="1"/>
</dbReference>